<accession>A0A0N4Y4D1</accession>
<dbReference type="EMBL" id="UYSL01020377">
    <property type="protein sequence ID" value="VDL74337.1"/>
    <property type="molecule type" value="Genomic_DNA"/>
</dbReference>
<reference evidence="4" key="1">
    <citation type="submission" date="2017-02" db="UniProtKB">
        <authorList>
            <consortium name="WormBaseParasite"/>
        </authorList>
    </citation>
    <scope>IDENTIFICATION</scope>
</reference>
<reference evidence="2 3" key="2">
    <citation type="submission" date="2018-11" db="EMBL/GenBank/DDBJ databases">
        <authorList>
            <consortium name="Pathogen Informatics"/>
        </authorList>
    </citation>
    <scope>NUCLEOTIDE SEQUENCE [LARGE SCALE GENOMIC DNA]</scope>
</reference>
<protein>
    <submittedName>
        <fullName evidence="4">AN1-type domain-containing protein</fullName>
    </submittedName>
</protein>
<dbReference type="AlphaFoldDB" id="A0A0N4Y4D1"/>
<evidence type="ECO:0000313" key="4">
    <source>
        <dbReference type="WBParaSite" id="NBR_0001074701-mRNA-1"/>
    </source>
</evidence>
<name>A0A0N4Y4D1_NIPBR</name>
<gene>
    <name evidence="2" type="ORF">NBR_LOCUS10748</name>
</gene>
<evidence type="ECO:0000256" key="1">
    <source>
        <dbReference type="SAM" id="MobiDB-lite"/>
    </source>
</evidence>
<dbReference type="WBParaSite" id="NBR_0001074701-mRNA-1">
    <property type="protein sequence ID" value="NBR_0001074701-mRNA-1"/>
    <property type="gene ID" value="NBR_0001074701"/>
</dbReference>
<feature type="compositionally biased region" description="Basic and acidic residues" evidence="1">
    <location>
        <begin position="109"/>
        <end position="119"/>
    </location>
</feature>
<keyword evidence="3" id="KW-1185">Reference proteome</keyword>
<proteinExistence type="predicted"/>
<organism evidence="4">
    <name type="scientific">Nippostrongylus brasiliensis</name>
    <name type="common">Rat hookworm</name>
    <dbReference type="NCBI Taxonomy" id="27835"/>
    <lineage>
        <taxon>Eukaryota</taxon>
        <taxon>Metazoa</taxon>
        <taxon>Ecdysozoa</taxon>
        <taxon>Nematoda</taxon>
        <taxon>Chromadorea</taxon>
        <taxon>Rhabditida</taxon>
        <taxon>Rhabditina</taxon>
        <taxon>Rhabditomorpha</taxon>
        <taxon>Strongyloidea</taxon>
        <taxon>Heligmosomidae</taxon>
        <taxon>Nippostrongylus</taxon>
    </lineage>
</organism>
<dbReference type="Proteomes" id="UP000271162">
    <property type="component" value="Unassembled WGS sequence"/>
</dbReference>
<evidence type="ECO:0000313" key="3">
    <source>
        <dbReference type="Proteomes" id="UP000271162"/>
    </source>
</evidence>
<evidence type="ECO:0000313" key="2">
    <source>
        <dbReference type="EMBL" id="VDL74337.1"/>
    </source>
</evidence>
<feature type="region of interest" description="Disordered" evidence="1">
    <location>
        <begin position="100"/>
        <end position="119"/>
    </location>
</feature>
<sequence length="119" mass="14146">MHVDDKKEMLIVNESINNYSKKSYAEQGMNERKRDLLLKNRCFACLVDACDGGAFCRKRNNSCFYYHERGHHPAICPMPEQVTSTQERIEEVPRHLKKAEKRVVRHKERLTQHMEDHDF</sequence>